<dbReference type="CDD" id="cd02598">
    <property type="entry name" value="HAD_BPGM"/>
    <property type="match status" value="1"/>
</dbReference>
<evidence type="ECO:0000256" key="1">
    <source>
        <dbReference type="ARBA" id="ARBA00001946"/>
    </source>
</evidence>
<keyword evidence="7" id="KW-0119">Carbohydrate metabolism</keyword>
<dbReference type="SFLD" id="SFLDS00003">
    <property type="entry name" value="Haloacid_Dehalogenase"/>
    <property type="match status" value="1"/>
</dbReference>
<sequence>MVKIEAFIFDLDGVLVDTAKYHYLAWRKLANELGFDFSKEENEQLKGIERMQSLEILLKIGGLDFSKEKKQQLAAQKNKYYLIFISKMTTNEVLPGVREFLDEAKSEGFKMALGSASKNAGAILRKTDLERYFDAIIDGNKIKNAKPDPEIFLKGAGAVDVQPSKCLVFEDAAAGIQAAINAGMRSAGIGDPATLSAANVVVPGFVGLTVYDLLKLVY</sequence>
<dbReference type="EC" id="5.4.2.6" evidence="9"/>
<dbReference type="GO" id="GO:0000287">
    <property type="term" value="F:magnesium ion binding"/>
    <property type="evidence" value="ECO:0007669"/>
    <property type="project" value="InterPro"/>
</dbReference>
<protein>
    <recommendedName>
        <fullName evidence="10">Beta-phosphoglucomutase</fullName>
        <ecNumber evidence="9">5.4.2.6</ecNumber>
    </recommendedName>
</protein>
<keyword evidence="6 11" id="KW-0413">Isomerase</keyword>
<dbReference type="InterPro" id="IPR051600">
    <property type="entry name" value="Beta-PGM-like"/>
</dbReference>
<dbReference type="InterPro" id="IPR010976">
    <property type="entry name" value="B-phosphoglucomutase_hydrolase"/>
</dbReference>
<dbReference type="AlphaFoldDB" id="A0A3B0U7A5"/>
<evidence type="ECO:0000256" key="6">
    <source>
        <dbReference type="ARBA" id="ARBA00023235"/>
    </source>
</evidence>
<dbReference type="InterPro" id="IPR036412">
    <property type="entry name" value="HAD-like_sf"/>
</dbReference>
<keyword evidence="4" id="KW-0479">Metal-binding</keyword>
<dbReference type="Gene3D" id="1.10.150.240">
    <property type="entry name" value="Putative phosphatase, domain 2"/>
    <property type="match status" value="1"/>
</dbReference>
<dbReference type="SFLD" id="SFLDF00046">
    <property type="entry name" value="beta-phosphoglucomutase"/>
    <property type="match status" value="1"/>
</dbReference>
<keyword evidence="3" id="KW-0597">Phosphoprotein</keyword>
<accession>A0A3B0U7A5</accession>
<evidence type="ECO:0000256" key="10">
    <source>
        <dbReference type="ARBA" id="ARBA00044991"/>
    </source>
</evidence>
<comment type="cofactor">
    <cofactor evidence="1">
        <name>Mg(2+)</name>
        <dbReference type="ChEBI" id="CHEBI:18420"/>
    </cofactor>
</comment>
<dbReference type="Pfam" id="PF00702">
    <property type="entry name" value="Hydrolase"/>
    <property type="match status" value="1"/>
</dbReference>
<dbReference type="InterPro" id="IPR023214">
    <property type="entry name" value="HAD_sf"/>
</dbReference>
<dbReference type="PANTHER" id="PTHR46193:SF18">
    <property type="entry name" value="HEXITOL PHOSPHATASE B"/>
    <property type="match status" value="1"/>
</dbReference>
<dbReference type="InterPro" id="IPR010972">
    <property type="entry name" value="Beta-PGM"/>
</dbReference>
<dbReference type="EMBL" id="UOEP01000119">
    <property type="protein sequence ID" value="VAW20369.1"/>
    <property type="molecule type" value="Genomic_DNA"/>
</dbReference>
<evidence type="ECO:0000313" key="11">
    <source>
        <dbReference type="EMBL" id="VAW20369.1"/>
    </source>
</evidence>
<evidence type="ECO:0000256" key="8">
    <source>
        <dbReference type="ARBA" id="ARBA00044926"/>
    </source>
</evidence>
<dbReference type="NCBIfam" id="TIGR01990">
    <property type="entry name" value="bPGM"/>
    <property type="match status" value="1"/>
</dbReference>
<dbReference type="SUPFAM" id="SSF56784">
    <property type="entry name" value="HAD-like"/>
    <property type="match status" value="1"/>
</dbReference>
<dbReference type="SFLD" id="SFLDG01135">
    <property type="entry name" value="C1.5.6:_HAD__Beta-PGM__Phospha"/>
    <property type="match status" value="1"/>
</dbReference>
<dbReference type="SFLD" id="SFLDG01129">
    <property type="entry name" value="C1.5:_HAD__Beta-PGM__Phosphata"/>
    <property type="match status" value="1"/>
</dbReference>
<dbReference type="GO" id="GO:0005975">
    <property type="term" value="P:carbohydrate metabolic process"/>
    <property type="evidence" value="ECO:0007669"/>
    <property type="project" value="InterPro"/>
</dbReference>
<gene>
    <name evidence="11" type="ORF">MNBD_BACTEROID01-1438</name>
</gene>
<dbReference type="NCBIfam" id="TIGR01509">
    <property type="entry name" value="HAD-SF-IA-v3"/>
    <property type="match status" value="1"/>
</dbReference>
<reference evidence="11" key="1">
    <citation type="submission" date="2018-06" db="EMBL/GenBank/DDBJ databases">
        <authorList>
            <person name="Zhirakovskaya E."/>
        </authorList>
    </citation>
    <scope>NUCLEOTIDE SEQUENCE</scope>
</reference>
<dbReference type="PANTHER" id="PTHR46193">
    <property type="entry name" value="6-PHOSPHOGLUCONATE PHOSPHATASE"/>
    <property type="match status" value="1"/>
</dbReference>
<evidence type="ECO:0000256" key="7">
    <source>
        <dbReference type="ARBA" id="ARBA00023277"/>
    </source>
</evidence>
<comment type="similarity">
    <text evidence="2">Belongs to the HAD-like hydrolase superfamily. CbbY/CbbZ/Gph/YieH family.</text>
</comment>
<organism evidence="11">
    <name type="scientific">hydrothermal vent metagenome</name>
    <dbReference type="NCBI Taxonomy" id="652676"/>
    <lineage>
        <taxon>unclassified sequences</taxon>
        <taxon>metagenomes</taxon>
        <taxon>ecological metagenomes</taxon>
    </lineage>
</organism>
<evidence type="ECO:0000256" key="2">
    <source>
        <dbReference type="ARBA" id="ARBA00006171"/>
    </source>
</evidence>
<proteinExistence type="inferred from homology"/>
<evidence type="ECO:0000256" key="9">
    <source>
        <dbReference type="ARBA" id="ARBA00044968"/>
    </source>
</evidence>
<dbReference type="NCBIfam" id="TIGR02009">
    <property type="entry name" value="PGMB-YQAB-SF"/>
    <property type="match status" value="1"/>
</dbReference>
<evidence type="ECO:0000256" key="4">
    <source>
        <dbReference type="ARBA" id="ARBA00022723"/>
    </source>
</evidence>
<dbReference type="Gene3D" id="3.40.50.1000">
    <property type="entry name" value="HAD superfamily/HAD-like"/>
    <property type="match status" value="1"/>
</dbReference>
<keyword evidence="5" id="KW-0460">Magnesium</keyword>
<evidence type="ECO:0000256" key="5">
    <source>
        <dbReference type="ARBA" id="ARBA00022842"/>
    </source>
</evidence>
<dbReference type="InterPro" id="IPR023198">
    <property type="entry name" value="PGP-like_dom2"/>
</dbReference>
<comment type="catalytic activity">
    <reaction evidence="8">
        <text>beta-D-glucose 1-phosphate = beta-D-glucose 6-phosphate</text>
        <dbReference type="Rhea" id="RHEA:20113"/>
        <dbReference type="ChEBI" id="CHEBI:57684"/>
        <dbReference type="ChEBI" id="CHEBI:58247"/>
        <dbReference type="EC" id="5.4.2.6"/>
    </reaction>
</comment>
<dbReference type="PRINTS" id="PR00413">
    <property type="entry name" value="HADHALOGNASE"/>
</dbReference>
<dbReference type="InterPro" id="IPR006439">
    <property type="entry name" value="HAD-SF_hydro_IA"/>
</dbReference>
<dbReference type="GO" id="GO:0008801">
    <property type="term" value="F:beta-phosphoglucomutase activity"/>
    <property type="evidence" value="ECO:0007669"/>
    <property type="project" value="UniProtKB-EC"/>
</dbReference>
<name>A0A3B0U7A5_9ZZZZ</name>
<evidence type="ECO:0000256" key="3">
    <source>
        <dbReference type="ARBA" id="ARBA00022553"/>
    </source>
</evidence>